<protein>
    <submittedName>
        <fullName evidence="3">Aminomethyltransferase</fullName>
    </submittedName>
</protein>
<keyword evidence="4" id="KW-1185">Reference proteome</keyword>
<gene>
    <name evidence="3" type="ORF">SAMN06297382_1830</name>
</gene>
<evidence type="ECO:0000313" key="3">
    <source>
        <dbReference type="EMBL" id="SNT73471.1"/>
    </source>
</evidence>
<accession>A0A239PT46</accession>
<proteinExistence type="predicted"/>
<dbReference type="InterPro" id="IPR029043">
    <property type="entry name" value="GcvT/YgfZ_C"/>
</dbReference>
<keyword evidence="3" id="KW-0489">Methyltransferase</keyword>
<name>A0A239PT46_9PROT</name>
<dbReference type="GO" id="GO:0032259">
    <property type="term" value="P:methylation"/>
    <property type="evidence" value="ECO:0007669"/>
    <property type="project" value="UniProtKB-KW"/>
</dbReference>
<dbReference type="GO" id="GO:0008168">
    <property type="term" value="F:methyltransferase activity"/>
    <property type="evidence" value="ECO:0007669"/>
    <property type="project" value="UniProtKB-KW"/>
</dbReference>
<evidence type="ECO:0000256" key="1">
    <source>
        <dbReference type="PIRSR" id="PIRSR006487-1"/>
    </source>
</evidence>
<dbReference type="Pfam" id="PF01571">
    <property type="entry name" value="GCV_T"/>
    <property type="match status" value="1"/>
</dbReference>
<dbReference type="PIRSF" id="PIRSF006487">
    <property type="entry name" value="GcvT"/>
    <property type="match status" value="1"/>
</dbReference>
<feature type="domain" description="GCVT N-terminal" evidence="2">
    <location>
        <begin position="30"/>
        <end position="248"/>
    </location>
</feature>
<dbReference type="PANTHER" id="PTHR43757:SF2">
    <property type="entry name" value="AMINOMETHYLTRANSFERASE, MITOCHONDRIAL"/>
    <property type="match status" value="1"/>
</dbReference>
<dbReference type="RefSeq" id="WP_089412290.1">
    <property type="nucleotide sequence ID" value="NZ_FZQA01000003.1"/>
</dbReference>
<dbReference type="InterPro" id="IPR028896">
    <property type="entry name" value="GcvT/YgfZ/DmdA"/>
</dbReference>
<dbReference type="PANTHER" id="PTHR43757">
    <property type="entry name" value="AMINOMETHYLTRANSFERASE"/>
    <property type="match status" value="1"/>
</dbReference>
<dbReference type="EMBL" id="FZQA01000003">
    <property type="protein sequence ID" value="SNT73471.1"/>
    <property type="molecule type" value="Genomic_DNA"/>
</dbReference>
<dbReference type="Proteomes" id="UP000198346">
    <property type="component" value="Unassembled WGS sequence"/>
</dbReference>
<sequence length="388" mass="41290">MIFPADNPCTEDPSPTALFSAVASAARANSWTSVNGLATPRAYSNVAEEYEAAHASAVMADFGPIIRYTVRGSDAAALLSRVTSAPASGLIPGESARGLMLDAGGFVVDIVEATRLAEELFLLSTSLRHARRMQLAARGFEATVEEITQRVAALAILGPEARDAAAAAGLDAASETLARQKRVRGVETCARPVHFGALPGVEVIFPYEEALVLWERLRRARAPTPIGLDALEIIRIEGGTPRPGLDFINADAVSHGDDKRSPDEIGLVHLAPLDRAWFNGRRALAQAPRRRRMLAVVILDADETSPGAPVHGRKGPVGRITSWAWSPRLRRAAAFAELSAEAFARTEDLVVIGRGGGAPVAARLFETPESRLAQAFRASQRQATESAG</sequence>
<keyword evidence="3" id="KW-0808">Transferase</keyword>
<dbReference type="OrthoDB" id="9800828at2"/>
<dbReference type="SUPFAM" id="SSF101790">
    <property type="entry name" value="Aminomethyltransferase beta-barrel domain"/>
    <property type="match status" value="1"/>
</dbReference>
<dbReference type="InterPro" id="IPR027266">
    <property type="entry name" value="TrmE/GcvT-like"/>
</dbReference>
<evidence type="ECO:0000313" key="4">
    <source>
        <dbReference type="Proteomes" id="UP000198346"/>
    </source>
</evidence>
<dbReference type="InterPro" id="IPR006222">
    <property type="entry name" value="GCVT_N"/>
</dbReference>
<evidence type="ECO:0000259" key="2">
    <source>
        <dbReference type="Pfam" id="PF01571"/>
    </source>
</evidence>
<organism evidence="3 4">
    <name type="scientific">Amphiplicatus metriothermophilus</name>
    <dbReference type="NCBI Taxonomy" id="1519374"/>
    <lineage>
        <taxon>Bacteria</taxon>
        <taxon>Pseudomonadati</taxon>
        <taxon>Pseudomonadota</taxon>
        <taxon>Alphaproteobacteria</taxon>
        <taxon>Parvularculales</taxon>
        <taxon>Parvularculaceae</taxon>
        <taxon>Amphiplicatus</taxon>
    </lineage>
</organism>
<dbReference type="Gene3D" id="3.30.1360.120">
    <property type="entry name" value="Probable tRNA modification gtpase trme, domain 1"/>
    <property type="match status" value="1"/>
</dbReference>
<dbReference type="AlphaFoldDB" id="A0A239PT46"/>
<dbReference type="SUPFAM" id="SSF103025">
    <property type="entry name" value="Folate-binding domain"/>
    <property type="match status" value="1"/>
</dbReference>
<feature type="binding site" evidence="1">
    <location>
        <position position="202"/>
    </location>
    <ligand>
        <name>substrate</name>
    </ligand>
</feature>
<reference evidence="3 4" key="1">
    <citation type="submission" date="2017-07" db="EMBL/GenBank/DDBJ databases">
        <authorList>
            <person name="Sun Z.S."/>
            <person name="Albrecht U."/>
            <person name="Echele G."/>
            <person name="Lee C.C."/>
        </authorList>
    </citation>
    <scope>NUCLEOTIDE SEQUENCE [LARGE SCALE GENOMIC DNA]</scope>
    <source>
        <strain evidence="3 4">CGMCC 1.12710</strain>
    </source>
</reference>